<gene>
    <name evidence="3" type="ORF">OQ273_12555</name>
</gene>
<dbReference type="Proteomes" id="UP001151234">
    <property type="component" value="Unassembled WGS sequence"/>
</dbReference>
<organism evidence="3 4">
    <name type="scientific">Hoeflea prorocentri</name>
    <dbReference type="NCBI Taxonomy" id="1922333"/>
    <lineage>
        <taxon>Bacteria</taxon>
        <taxon>Pseudomonadati</taxon>
        <taxon>Pseudomonadota</taxon>
        <taxon>Alphaproteobacteria</taxon>
        <taxon>Hyphomicrobiales</taxon>
        <taxon>Rhizobiaceae</taxon>
        <taxon>Hoeflea</taxon>
    </lineage>
</organism>
<protein>
    <submittedName>
        <fullName evidence="3">Nuclear transport factor 2 family protein</fullName>
    </submittedName>
</protein>
<dbReference type="AlphaFoldDB" id="A0A9X3UJJ9"/>
<evidence type="ECO:0000313" key="3">
    <source>
        <dbReference type="EMBL" id="MDA5399405.1"/>
    </source>
</evidence>
<comment type="caution">
    <text evidence="3">The sequence shown here is derived from an EMBL/GenBank/DDBJ whole genome shotgun (WGS) entry which is preliminary data.</text>
</comment>
<dbReference type="SUPFAM" id="SSF54427">
    <property type="entry name" value="NTF2-like"/>
    <property type="match status" value="1"/>
</dbReference>
<evidence type="ECO:0000313" key="4">
    <source>
        <dbReference type="Proteomes" id="UP001151234"/>
    </source>
</evidence>
<dbReference type="EMBL" id="JAPJZI010000001">
    <property type="protein sequence ID" value="MDA5399405.1"/>
    <property type="molecule type" value="Genomic_DNA"/>
</dbReference>
<proteinExistence type="predicted"/>
<keyword evidence="4" id="KW-1185">Reference proteome</keyword>
<dbReference type="InterPro" id="IPR037401">
    <property type="entry name" value="SnoaL-like"/>
</dbReference>
<dbReference type="Pfam" id="PF13577">
    <property type="entry name" value="SnoaL_4"/>
    <property type="match status" value="1"/>
</dbReference>
<sequence>MMMPKLIATVTATTLLSSIAMADQAKISRSITDIAAGADRHDWERVRGAFSQTVTTDYTSLWGGDSVTQSADELVAGWKSFLPGFDVTQHMVANHTITSISSSSMSAEADFIATHRIEDDLWTLGGRYTYELEQSGERWLVTFMKMTALWETGDRGLVARAGERAAQSD</sequence>
<dbReference type="InterPro" id="IPR032710">
    <property type="entry name" value="NTF2-like_dom_sf"/>
</dbReference>
<evidence type="ECO:0000256" key="1">
    <source>
        <dbReference type="SAM" id="SignalP"/>
    </source>
</evidence>
<dbReference type="Gene3D" id="3.10.450.50">
    <property type="match status" value="1"/>
</dbReference>
<feature type="chain" id="PRO_5040930759" evidence="1">
    <location>
        <begin position="23"/>
        <end position="169"/>
    </location>
</feature>
<accession>A0A9X3UJJ9</accession>
<feature type="domain" description="SnoaL-like" evidence="2">
    <location>
        <begin position="21"/>
        <end position="144"/>
    </location>
</feature>
<dbReference type="RefSeq" id="WP_267990843.1">
    <property type="nucleotide sequence ID" value="NZ_JAPJZI010000001.1"/>
</dbReference>
<keyword evidence="1" id="KW-0732">Signal</keyword>
<reference evidence="3" key="1">
    <citation type="submission" date="2022-11" db="EMBL/GenBank/DDBJ databases">
        <title>Draft genome sequence of Hoeflea poritis E7-10 and Hoeflea prorocentri PM5-8, separated from scleractinian coral Porites lutea and marine dinoflagellate.</title>
        <authorList>
            <person name="Zhang G."/>
            <person name="Wei Q."/>
            <person name="Cai L."/>
        </authorList>
    </citation>
    <scope>NUCLEOTIDE SEQUENCE</scope>
    <source>
        <strain evidence="3">PM5-8</strain>
    </source>
</reference>
<feature type="signal peptide" evidence="1">
    <location>
        <begin position="1"/>
        <end position="22"/>
    </location>
</feature>
<evidence type="ECO:0000259" key="2">
    <source>
        <dbReference type="Pfam" id="PF13577"/>
    </source>
</evidence>
<name>A0A9X3UJJ9_9HYPH</name>